<feature type="region of interest" description="Disordered" evidence="1">
    <location>
        <begin position="55"/>
        <end position="74"/>
    </location>
</feature>
<accession>A0ABN8IGZ4</accession>
<gene>
    <name evidence="2" type="ORF">IPOD504_LOCUS9274</name>
</gene>
<evidence type="ECO:0000313" key="3">
    <source>
        <dbReference type="Proteomes" id="UP000837857"/>
    </source>
</evidence>
<evidence type="ECO:0000256" key="1">
    <source>
        <dbReference type="SAM" id="MobiDB-lite"/>
    </source>
</evidence>
<reference evidence="2" key="1">
    <citation type="submission" date="2022-03" db="EMBL/GenBank/DDBJ databases">
        <authorList>
            <person name="Martin H S."/>
        </authorList>
    </citation>
    <scope>NUCLEOTIDE SEQUENCE</scope>
</reference>
<organism evidence="2 3">
    <name type="scientific">Iphiclides podalirius</name>
    <name type="common">scarce swallowtail</name>
    <dbReference type="NCBI Taxonomy" id="110791"/>
    <lineage>
        <taxon>Eukaryota</taxon>
        <taxon>Metazoa</taxon>
        <taxon>Ecdysozoa</taxon>
        <taxon>Arthropoda</taxon>
        <taxon>Hexapoda</taxon>
        <taxon>Insecta</taxon>
        <taxon>Pterygota</taxon>
        <taxon>Neoptera</taxon>
        <taxon>Endopterygota</taxon>
        <taxon>Lepidoptera</taxon>
        <taxon>Glossata</taxon>
        <taxon>Ditrysia</taxon>
        <taxon>Papilionoidea</taxon>
        <taxon>Papilionidae</taxon>
        <taxon>Papilioninae</taxon>
        <taxon>Iphiclides</taxon>
    </lineage>
</organism>
<evidence type="ECO:0000313" key="2">
    <source>
        <dbReference type="EMBL" id="CAH2055992.1"/>
    </source>
</evidence>
<proteinExistence type="predicted"/>
<keyword evidence="3" id="KW-1185">Reference proteome</keyword>
<feature type="non-terminal residue" evidence="2">
    <location>
        <position position="88"/>
    </location>
</feature>
<protein>
    <submittedName>
        <fullName evidence="2">Uncharacterized protein</fullName>
    </submittedName>
</protein>
<sequence length="88" mass="9971">MLRELLVWRGEGLSVHYAYSDPSGSPNWVLLNRSQFSAANAPSAKRRVKMWSRLHSPGPALRPRKTLPDRTPFVRVRNGTNTTIKTTI</sequence>
<dbReference type="Proteomes" id="UP000837857">
    <property type="component" value="Chromosome 22"/>
</dbReference>
<dbReference type="EMBL" id="OW152834">
    <property type="protein sequence ID" value="CAH2055992.1"/>
    <property type="molecule type" value="Genomic_DNA"/>
</dbReference>
<name>A0ABN8IGZ4_9NEOP</name>